<protein>
    <submittedName>
        <fullName evidence="2">Transcriptional regulator/antitoxin, MazE</fullName>
    </submittedName>
</protein>
<organism evidence="2 3">
    <name type="scientific">Nitrospira lenta</name>
    <dbReference type="NCBI Taxonomy" id="1436998"/>
    <lineage>
        <taxon>Bacteria</taxon>
        <taxon>Pseudomonadati</taxon>
        <taxon>Nitrospirota</taxon>
        <taxon>Nitrospiria</taxon>
        <taxon>Nitrospirales</taxon>
        <taxon>Nitrospiraceae</taxon>
        <taxon>Nitrospira</taxon>
    </lineage>
</organism>
<keyword evidence="3" id="KW-1185">Reference proteome</keyword>
<evidence type="ECO:0000313" key="3">
    <source>
        <dbReference type="Proteomes" id="UP000248168"/>
    </source>
</evidence>
<dbReference type="GO" id="GO:0097351">
    <property type="term" value="F:toxin sequestering activity"/>
    <property type="evidence" value="ECO:0007669"/>
    <property type="project" value="InterPro"/>
</dbReference>
<sequence>MKTTAQKWGNSLAIRVPKSVAMQVGLKAHDDLEIVVREGNVVLKPHLRRVCRLDDLVKRITSKNVHDEISTGDPAGREVWW</sequence>
<dbReference type="RefSeq" id="WP_121987761.1">
    <property type="nucleotide sequence ID" value="NZ_OUNR01000001.1"/>
</dbReference>
<accession>A0A330L2V9</accession>
<dbReference type="Pfam" id="PF04014">
    <property type="entry name" value="MazE_antitoxin"/>
    <property type="match status" value="1"/>
</dbReference>
<dbReference type="FunCoup" id="A0A330L2V9">
    <property type="interactions" value="15"/>
</dbReference>
<evidence type="ECO:0000259" key="1">
    <source>
        <dbReference type="SMART" id="SM00966"/>
    </source>
</evidence>
<dbReference type="Gene3D" id="2.10.260.10">
    <property type="match status" value="1"/>
</dbReference>
<dbReference type="Proteomes" id="UP000248168">
    <property type="component" value="Unassembled WGS sequence"/>
</dbReference>
<dbReference type="GO" id="GO:0003677">
    <property type="term" value="F:DNA binding"/>
    <property type="evidence" value="ECO:0007669"/>
    <property type="project" value="InterPro"/>
</dbReference>
<dbReference type="InterPro" id="IPR007159">
    <property type="entry name" value="SpoVT-AbrB_dom"/>
</dbReference>
<name>A0A330L2V9_9BACT</name>
<reference evidence="3" key="1">
    <citation type="submission" date="2018-04" db="EMBL/GenBank/DDBJ databases">
        <authorList>
            <person name="Lucker S."/>
            <person name="Sakoula D."/>
        </authorList>
    </citation>
    <scope>NUCLEOTIDE SEQUENCE [LARGE SCALE GENOMIC DNA]</scope>
</reference>
<dbReference type="SUPFAM" id="SSF89447">
    <property type="entry name" value="AbrB/MazE/MraZ-like"/>
    <property type="match status" value="1"/>
</dbReference>
<dbReference type="SMART" id="SM00966">
    <property type="entry name" value="SpoVT_AbrB"/>
    <property type="match status" value="1"/>
</dbReference>
<dbReference type="OrthoDB" id="9795766at2"/>
<dbReference type="PANTHER" id="PTHR40516">
    <property type="entry name" value="ANTITOXIN CHPS-RELATED"/>
    <property type="match status" value="1"/>
</dbReference>
<dbReference type="AlphaFoldDB" id="A0A330L2V9"/>
<dbReference type="PANTHER" id="PTHR40516:SF1">
    <property type="entry name" value="ANTITOXIN CHPS-RELATED"/>
    <property type="match status" value="1"/>
</dbReference>
<dbReference type="InterPro" id="IPR039052">
    <property type="entry name" value="Antitox_PemI-like"/>
</dbReference>
<dbReference type="EMBL" id="OUNR01000001">
    <property type="protein sequence ID" value="SPP63192.1"/>
    <property type="molecule type" value="Genomic_DNA"/>
</dbReference>
<evidence type="ECO:0000313" key="2">
    <source>
        <dbReference type="EMBL" id="SPP63192.1"/>
    </source>
</evidence>
<proteinExistence type="predicted"/>
<feature type="domain" description="SpoVT-AbrB" evidence="1">
    <location>
        <begin position="6"/>
        <end position="51"/>
    </location>
</feature>
<dbReference type="InParanoid" id="A0A330L2V9"/>
<dbReference type="InterPro" id="IPR037914">
    <property type="entry name" value="SpoVT-AbrB_sf"/>
</dbReference>
<gene>
    <name evidence="2" type="ORF">NITLEN_10278</name>
</gene>